<keyword evidence="10" id="KW-1185">Reference proteome</keyword>
<feature type="transmembrane region" description="Helical" evidence="6">
    <location>
        <begin position="260"/>
        <end position="278"/>
    </location>
</feature>
<dbReference type="InterPro" id="IPR001750">
    <property type="entry name" value="ND/Mrp_TM"/>
</dbReference>
<dbReference type="GO" id="GO:0016020">
    <property type="term" value="C:membrane"/>
    <property type="evidence" value="ECO:0007669"/>
    <property type="project" value="UniProtKB-SubCell"/>
</dbReference>
<dbReference type="Pfam" id="PF00662">
    <property type="entry name" value="Proton_antipo_N"/>
    <property type="match status" value="1"/>
</dbReference>
<dbReference type="PANTHER" id="PTHR42829">
    <property type="entry name" value="NADH-UBIQUINONE OXIDOREDUCTASE CHAIN 5"/>
    <property type="match status" value="1"/>
</dbReference>
<evidence type="ECO:0000259" key="8">
    <source>
        <dbReference type="Pfam" id="PF00662"/>
    </source>
</evidence>
<evidence type="ECO:0000256" key="2">
    <source>
        <dbReference type="ARBA" id="ARBA00022692"/>
    </source>
</evidence>
<feature type="transmembrane region" description="Helical" evidence="6">
    <location>
        <begin position="318"/>
        <end position="339"/>
    </location>
</feature>
<dbReference type="Gene3D" id="1.20.5.2700">
    <property type="match status" value="1"/>
</dbReference>
<feature type="transmembrane region" description="Helical" evidence="6">
    <location>
        <begin position="470"/>
        <end position="495"/>
    </location>
</feature>
<dbReference type="InterPro" id="IPR001516">
    <property type="entry name" value="Proton_antipo_N"/>
</dbReference>
<evidence type="ECO:0000259" key="7">
    <source>
        <dbReference type="Pfam" id="PF00361"/>
    </source>
</evidence>
<accession>A0A562UXV5</accession>
<dbReference type="Proteomes" id="UP000321617">
    <property type="component" value="Unassembled WGS sequence"/>
</dbReference>
<evidence type="ECO:0000256" key="4">
    <source>
        <dbReference type="ARBA" id="ARBA00023136"/>
    </source>
</evidence>
<feature type="domain" description="NADH:quinone oxidoreductase/Mrp antiporter transmembrane" evidence="7">
    <location>
        <begin position="147"/>
        <end position="431"/>
    </location>
</feature>
<dbReference type="PRINTS" id="PR01435">
    <property type="entry name" value="NPOXDRDTASE5"/>
</dbReference>
<evidence type="ECO:0000256" key="3">
    <source>
        <dbReference type="ARBA" id="ARBA00022989"/>
    </source>
</evidence>
<gene>
    <name evidence="9" type="ORF">LX16_3862</name>
</gene>
<feature type="transmembrane region" description="Helical" evidence="6">
    <location>
        <begin position="128"/>
        <end position="145"/>
    </location>
</feature>
<proteinExistence type="predicted"/>
<feature type="transmembrane region" description="Helical" evidence="6">
    <location>
        <begin position="290"/>
        <end position="311"/>
    </location>
</feature>
<reference evidence="9 10" key="1">
    <citation type="journal article" date="2013" name="Stand. Genomic Sci.">
        <title>Genomic Encyclopedia of Type Strains, Phase I: The one thousand microbial genomes (KMG-I) project.</title>
        <authorList>
            <person name="Kyrpides N.C."/>
            <person name="Woyke T."/>
            <person name="Eisen J.A."/>
            <person name="Garrity G."/>
            <person name="Lilburn T.G."/>
            <person name="Beck B.J."/>
            <person name="Whitman W.B."/>
            <person name="Hugenholtz P."/>
            <person name="Klenk H.P."/>
        </authorList>
    </citation>
    <scope>NUCLEOTIDE SEQUENCE [LARGE SCALE GENOMIC DNA]</scope>
    <source>
        <strain evidence="9 10">DSM 45044</strain>
    </source>
</reference>
<comment type="subcellular location">
    <subcellularLocation>
        <location evidence="1">Endomembrane system</location>
        <topology evidence="1">Multi-pass membrane protein</topology>
    </subcellularLocation>
    <subcellularLocation>
        <location evidence="5">Membrane</location>
        <topology evidence="5">Multi-pass membrane protein</topology>
    </subcellularLocation>
</comment>
<feature type="transmembrane region" description="Helical" evidence="6">
    <location>
        <begin position="515"/>
        <end position="536"/>
    </location>
</feature>
<organism evidence="9 10">
    <name type="scientific">Stackebrandtia albiflava</name>
    <dbReference type="NCBI Taxonomy" id="406432"/>
    <lineage>
        <taxon>Bacteria</taxon>
        <taxon>Bacillati</taxon>
        <taxon>Actinomycetota</taxon>
        <taxon>Actinomycetes</taxon>
        <taxon>Glycomycetales</taxon>
        <taxon>Glycomycetaceae</taxon>
        <taxon>Stackebrandtia</taxon>
    </lineage>
</organism>
<feature type="transmembrane region" description="Helical" evidence="6">
    <location>
        <begin position="12"/>
        <end position="32"/>
    </location>
</feature>
<sequence length="638" mass="68266">MDTVFAPATGALSWMWLLIALPLAGATVLLLLGRRADRWGHLLGTATVGAAFVLGLVFFLQLSGLPDDARSATLDLFTFVESGSLNISAGLLFDPLSAVFVLLITGVGFLIHVYAIGYMSHDEGRRRFFAFFNLFVAAMLLLVLGDNYVMMFVGWEGVGVASYLLISFWFNRPSAATAGKKAFLANRVGDAGFLIAIFLMFASFGSTDFQTVFNGTAANNLASGTVLAIGLFLLLGACGKSGQFPLQTWLPDAMEGPTPVSALIHAATMVTAGVYLIARSHPIFSANETAQLVVVSIGALTLLIGCVIGCAKDDIKRVLAYSTVSQIGYMFLAVGLGGAAYALGIIHLLAHGFFKAGLFLGAGSVMHGMNDQVDIRRFGGLWKYMKSTWFTFLLGYLAIIGLPPLSGFFTKDPIILAAFNREGWQGWVFGGAALLGAGLTAFYMTRLFILTFHGPKRWTDDIEHPHESPAIMTIPLWILAVGSVAAGGLMSTSVVNWLTPVFGHTEHHEEKMSHWTATGLTMALVVLGVVIAFLLFRRGTALAEQPARTHIVRAARQNLYADRFNELVLELPGRLLTRALVWVDNRGVDGVVNGLAAAVGGGSARLRRSQTGFVRSYALSILSGAVVVVAALLVVTFG</sequence>
<feature type="transmembrane region" description="Helical" evidence="6">
    <location>
        <begin position="426"/>
        <end position="449"/>
    </location>
</feature>
<feature type="transmembrane region" description="Helical" evidence="6">
    <location>
        <begin position="345"/>
        <end position="366"/>
    </location>
</feature>
<feature type="transmembrane region" description="Helical" evidence="6">
    <location>
        <begin position="151"/>
        <end position="170"/>
    </location>
</feature>
<evidence type="ECO:0000313" key="10">
    <source>
        <dbReference type="Proteomes" id="UP000321617"/>
    </source>
</evidence>
<dbReference type="PANTHER" id="PTHR42829:SF2">
    <property type="entry name" value="NADH-UBIQUINONE OXIDOREDUCTASE CHAIN 5"/>
    <property type="match status" value="1"/>
</dbReference>
<dbReference type="InterPro" id="IPR018393">
    <property type="entry name" value="NADHpl_OxRdtase_5_subgr"/>
</dbReference>
<evidence type="ECO:0000256" key="5">
    <source>
        <dbReference type="RuleBase" id="RU000320"/>
    </source>
</evidence>
<dbReference type="GO" id="GO:0012505">
    <property type="term" value="C:endomembrane system"/>
    <property type="evidence" value="ECO:0007669"/>
    <property type="project" value="UniProtKB-SubCell"/>
</dbReference>
<feature type="transmembrane region" description="Helical" evidence="6">
    <location>
        <begin position="617"/>
        <end position="637"/>
    </location>
</feature>
<feature type="transmembrane region" description="Helical" evidence="6">
    <location>
        <begin position="39"/>
        <end position="60"/>
    </location>
</feature>
<feature type="transmembrane region" description="Helical" evidence="6">
    <location>
        <begin position="182"/>
        <end position="201"/>
    </location>
</feature>
<dbReference type="Pfam" id="PF00361">
    <property type="entry name" value="Proton_antipo_M"/>
    <property type="match status" value="1"/>
</dbReference>
<evidence type="ECO:0000256" key="1">
    <source>
        <dbReference type="ARBA" id="ARBA00004127"/>
    </source>
</evidence>
<feature type="transmembrane region" description="Helical" evidence="6">
    <location>
        <begin position="387"/>
        <end position="406"/>
    </location>
</feature>
<dbReference type="NCBIfam" id="TIGR01974">
    <property type="entry name" value="NDH_I_L"/>
    <property type="match status" value="1"/>
</dbReference>
<name>A0A562UXV5_9ACTN</name>
<dbReference type="GO" id="GO:0042773">
    <property type="term" value="P:ATP synthesis coupled electron transport"/>
    <property type="evidence" value="ECO:0007669"/>
    <property type="project" value="InterPro"/>
</dbReference>
<dbReference type="NCBIfam" id="NF005141">
    <property type="entry name" value="PRK06590.1"/>
    <property type="match status" value="1"/>
</dbReference>
<dbReference type="GO" id="GO:0008137">
    <property type="term" value="F:NADH dehydrogenase (ubiquinone) activity"/>
    <property type="evidence" value="ECO:0007669"/>
    <property type="project" value="InterPro"/>
</dbReference>
<evidence type="ECO:0000313" key="9">
    <source>
        <dbReference type="EMBL" id="TWJ10445.1"/>
    </source>
</evidence>
<dbReference type="AlphaFoldDB" id="A0A562UXV5"/>
<dbReference type="EMBL" id="VLLL01000007">
    <property type="protein sequence ID" value="TWJ10445.1"/>
    <property type="molecule type" value="Genomic_DNA"/>
</dbReference>
<evidence type="ECO:0000256" key="6">
    <source>
        <dbReference type="SAM" id="Phobius"/>
    </source>
</evidence>
<keyword evidence="3 6" id="KW-1133">Transmembrane helix</keyword>
<dbReference type="GO" id="GO:0015990">
    <property type="term" value="P:electron transport coupled proton transport"/>
    <property type="evidence" value="ECO:0007669"/>
    <property type="project" value="TreeGrafter"/>
</dbReference>
<feature type="transmembrane region" description="Helical" evidence="6">
    <location>
        <begin position="221"/>
        <end position="239"/>
    </location>
</feature>
<dbReference type="GO" id="GO:0003954">
    <property type="term" value="F:NADH dehydrogenase activity"/>
    <property type="evidence" value="ECO:0007669"/>
    <property type="project" value="TreeGrafter"/>
</dbReference>
<feature type="domain" description="NADH-Ubiquinone oxidoreductase (complex I) chain 5 N-terminal" evidence="8">
    <location>
        <begin position="80"/>
        <end position="129"/>
    </location>
</feature>
<keyword evidence="4 6" id="KW-0472">Membrane</keyword>
<comment type="caution">
    <text evidence="9">The sequence shown here is derived from an EMBL/GenBank/DDBJ whole genome shotgun (WGS) entry which is preliminary data.</text>
</comment>
<protein>
    <submittedName>
        <fullName evidence="9">NADH-quinone oxidoreductase subunit L</fullName>
    </submittedName>
</protein>
<dbReference type="InterPro" id="IPR003945">
    <property type="entry name" value="NU5C-like"/>
</dbReference>
<dbReference type="PRINTS" id="PR01434">
    <property type="entry name" value="NADHDHGNASE5"/>
</dbReference>
<keyword evidence="2 5" id="KW-0812">Transmembrane</keyword>
<feature type="transmembrane region" description="Helical" evidence="6">
    <location>
        <begin position="96"/>
        <end position="116"/>
    </location>
</feature>